<dbReference type="AlphaFoldDB" id="A0A3D8SNM4"/>
<keyword evidence="3 7" id="KW-0812">Transmembrane</keyword>
<proteinExistence type="inferred from homology"/>
<feature type="transmembrane region" description="Helical" evidence="7">
    <location>
        <begin position="283"/>
        <end position="304"/>
    </location>
</feature>
<sequence length="615" mass="67609">MATCEEEIFHASEKKDVVPDARDANEQEGTEITTPRSSEVYVSSALKSTSAANEEKFVSPTDSVSDTLADFAGCDMDMSTPITYHYLTFETLLPSPRLSPSSTSALPPQPNLKKFQSPFDWPKTRKSLTIWMSCMATLVSSYAAGSYSSGSHQMEAEWHVSAVAINVGITSFCCGFAIAPMVLAPFSEINGRYPVFVLSGILFVVCQICCAVTQSYAGMIVARFFVGCGSSVFSSMVGGVVSDMYHSKERNNPMALFSGGALFGTGLGPLVSGFIAQHTTWRWIFWVQVMTNGILMAAFALFYSETRGNIVLSRKAKALNAWYAKCEEMGHFGLELVVPDLQSPARPQRIRWKVKTDEDRQSIGQMVQISVYRPFHLLFTEPVVFFFSLWVSFAWTVLYATFTSIPLVFSRSHGFSVEQSGSVFSVLSIATVIATILSIWQEKLLGNAIARRGEKKSTDSLGGTATQTSRFTLRRLDLTSPEARLYFACAESVLLPIGLFMFGWTQFHSIHWIVPTIALGLATMGIFFVYLSTFNYLADTYHRYASSALAAQSFCRNIIGGIFPLFTVAMFNNLTFQGAGSLLGGLGALLTLVPWVLVYAGPTIRARSKFASEIM</sequence>
<dbReference type="GO" id="GO:0022857">
    <property type="term" value="F:transmembrane transporter activity"/>
    <property type="evidence" value="ECO:0007669"/>
    <property type="project" value="InterPro"/>
</dbReference>
<dbReference type="InterPro" id="IPR011701">
    <property type="entry name" value="MFS"/>
</dbReference>
<evidence type="ECO:0000259" key="8">
    <source>
        <dbReference type="PROSITE" id="PS50850"/>
    </source>
</evidence>
<dbReference type="InterPro" id="IPR020846">
    <property type="entry name" value="MFS_dom"/>
</dbReference>
<keyword evidence="10" id="KW-1185">Reference proteome</keyword>
<evidence type="ECO:0000256" key="1">
    <source>
        <dbReference type="ARBA" id="ARBA00004141"/>
    </source>
</evidence>
<dbReference type="PROSITE" id="PS50850">
    <property type="entry name" value="MFS"/>
    <property type="match status" value="1"/>
</dbReference>
<dbReference type="OrthoDB" id="6770063at2759"/>
<feature type="transmembrane region" description="Helical" evidence="7">
    <location>
        <begin position="485"/>
        <end position="504"/>
    </location>
</feature>
<name>A0A3D8SNM4_9HELO</name>
<feature type="transmembrane region" description="Helical" evidence="7">
    <location>
        <begin position="254"/>
        <end position="277"/>
    </location>
</feature>
<dbReference type="FunFam" id="1.20.1720.10:FF:000061">
    <property type="entry name" value="Uncharacterized protein"/>
    <property type="match status" value="1"/>
</dbReference>
<dbReference type="Gene3D" id="1.20.1250.20">
    <property type="entry name" value="MFS general substrate transporter like domains"/>
    <property type="match status" value="1"/>
</dbReference>
<evidence type="ECO:0000313" key="10">
    <source>
        <dbReference type="Proteomes" id="UP000256328"/>
    </source>
</evidence>
<evidence type="ECO:0000256" key="7">
    <source>
        <dbReference type="SAM" id="Phobius"/>
    </source>
</evidence>
<feature type="transmembrane region" description="Helical" evidence="7">
    <location>
        <begin position="195"/>
        <end position="214"/>
    </location>
</feature>
<evidence type="ECO:0000313" key="9">
    <source>
        <dbReference type="EMBL" id="RDW87398.1"/>
    </source>
</evidence>
<gene>
    <name evidence="9" type="ORF">BP5796_03092</name>
</gene>
<dbReference type="PANTHER" id="PTHR23502:SF134">
    <property type="entry name" value="MAJOR FACILITATOR SUPERFAMILY (MFS) PROFILE DOMAIN-CONTAINING PROTEIN-RELATED"/>
    <property type="match status" value="1"/>
</dbReference>
<dbReference type="SUPFAM" id="SSF103473">
    <property type="entry name" value="MFS general substrate transporter"/>
    <property type="match status" value="1"/>
</dbReference>
<feature type="transmembrane region" description="Helical" evidence="7">
    <location>
        <begin position="160"/>
        <end position="183"/>
    </location>
</feature>
<dbReference type="Pfam" id="PF07690">
    <property type="entry name" value="MFS_1"/>
    <property type="match status" value="1"/>
</dbReference>
<dbReference type="Proteomes" id="UP000256328">
    <property type="component" value="Unassembled WGS sequence"/>
</dbReference>
<evidence type="ECO:0000256" key="2">
    <source>
        <dbReference type="ARBA" id="ARBA00008335"/>
    </source>
</evidence>
<feature type="transmembrane region" description="Helical" evidence="7">
    <location>
        <begin position="558"/>
        <end position="576"/>
    </location>
</feature>
<evidence type="ECO:0000256" key="6">
    <source>
        <dbReference type="SAM" id="MobiDB-lite"/>
    </source>
</evidence>
<feature type="transmembrane region" description="Helical" evidence="7">
    <location>
        <begin position="422"/>
        <end position="440"/>
    </location>
</feature>
<feature type="transmembrane region" description="Helical" evidence="7">
    <location>
        <begin position="582"/>
        <end position="600"/>
    </location>
</feature>
<feature type="domain" description="Major facilitator superfamily (MFS) profile" evidence="8">
    <location>
        <begin position="129"/>
        <end position="605"/>
    </location>
</feature>
<evidence type="ECO:0000256" key="4">
    <source>
        <dbReference type="ARBA" id="ARBA00022989"/>
    </source>
</evidence>
<evidence type="ECO:0000256" key="5">
    <source>
        <dbReference type="ARBA" id="ARBA00023136"/>
    </source>
</evidence>
<comment type="caution">
    <text evidence="9">The sequence shown here is derived from an EMBL/GenBank/DDBJ whole genome shotgun (WGS) entry which is preliminary data.</text>
</comment>
<dbReference type="InterPro" id="IPR036259">
    <property type="entry name" value="MFS_trans_sf"/>
</dbReference>
<feature type="transmembrane region" description="Helical" evidence="7">
    <location>
        <begin position="128"/>
        <end position="148"/>
    </location>
</feature>
<feature type="transmembrane region" description="Helical" evidence="7">
    <location>
        <begin position="383"/>
        <end position="402"/>
    </location>
</feature>
<evidence type="ECO:0000256" key="3">
    <source>
        <dbReference type="ARBA" id="ARBA00022692"/>
    </source>
</evidence>
<organism evidence="9 10">
    <name type="scientific">Coleophoma crateriformis</name>
    <dbReference type="NCBI Taxonomy" id="565419"/>
    <lineage>
        <taxon>Eukaryota</taxon>
        <taxon>Fungi</taxon>
        <taxon>Dikarya</taxon>
        <taxon>Ascomycota</taxon>
        <taxon>Pezizomycotina</taxon>
        <taxon>Leotiomycetes</taxon>
        <taxon>Helotiales</taxon>
        <taxon>Dermateaceae</taxon>
        <taxon>Coleophoma</taxon>
    </lineage>
</organism>
<protein>
    <recommendedName>
        <fullName evidence="8">Major facilitator superfamily (MFS) profile domain-containing protein</fullName>
    </recommendedName>
</protein>
<comment type="subcellular location">
    <subcellularLocation>
        <location evidence="1">Membrane</location>
        <topology evidence="1">Multi-pass membrane protein</topology>
    </subcellularLocation>
</comment>
<dbReference type="PANTHER" id="PTHR23502">
    <property type="entry name" value="MAJOR FACILITATOR SUPERFAMILY"/>
    <property type="match status" value="1"/>
</dbReference>
<accession>A0A3D8SNM4</accession>
<feature type="transmembrane region" description="Helical" evidence="7">
    <location>
        <begin position="510"/>
        <end position="537"/>
    </location>
</feature>
<feature type="transmembrane region" description="Helical" evidence="7">
    <location>
        <begin position="220"/>
        <end position="242"/>
    </location>
</feature>
<feature type="region of interest" description="Disordered" evidence="6">
    <location>
        <begin position="1"/>
        <end position="37"/>
    </location>
</feature>
<comment type="similarity">
    <text evidence="2">Belongs to the major facilitator superfamily.</text>
</comment>
<dbReference type="FunFam" id="1.20.1250.20:FF:000082">
    <property type="entry name" value="MFS multidrug transporter, putative"/>
    <property type="match status" value="1"/>
</dbReference>
<feature type="compositionally biased region" description="Basic and acidic residues" evidence="6">
    <location>
        <begin position="7"/>
        <end position="25"/>
    </location>
</feature>
<reference evidence="9 10" key="1">
    <citation type="journal article" date="2018" name="IMA Fungus">
        <title>IMA Genome-F 9: Draft genome sequence of Annulohypoxylon stygium, Aspergillus mulundensis, Berkeleyomyces basicola (syn. Thielaviopsis basicola), Ceratocystis smalleyi, two Cercospora beticola strains, Coleophoma cylindrospora, Fusarium fracticaudum, Phialophora cf. hyalina, and Morchella septimelata.</title>
        <authorList>
            <person name="Wingfield B.D."/>
            <person name="Bills G.F."/>
            <person name="Dong Y."/>
            <person name="Huang W."/>
            <person name="Nel W.J."/>
            <person name="Swalarsk-Parry B.S."/>
            <person name="Vaghefi N."/>
            <person name="Wilken P.M."/>
            <person name="An Z."/>
            <person name="de Beer Z.W."/>
            <person name="De Vos L."/>
            <person name="Chen L."/>
            <person name="Duong T.A."/>
            <person name="Gao Y."/>
            <person name="Hammerbacher A."/>
            <person name="Kikkert J.R."/>
            <person name="Li Y."/>
            <person name="Li H."/>
            <person name="Li K."/>
            <person name="Li Q."/>
            <person name="Liu X."/>
            <person name="Ma X."/>
            <person name="Naidoo K."/>
            <person name="Pethybridge S.J."/>
            <person name="Sun J."/>
            <person name="Steenkamp E.T."/>
            <person name="van der Nest M.A."/>
            <person name="van Wyk S."/>
            <person name="Wingfield M.J."/>
            <person name="Xiong C."/>
            <person name="Yue Q."/>
            <person name="Zhang X."/>
        </authorList>
    </citation>
    <scope>NUCLEOTIDE SEQUENCE [LARGE SCALE GENOMIC DNA]</scope>
    <source>
        <strain evidence="9 10">BP5796</strain>
    </source>
</reference>
<keyword evidence="4 7" id="KW-1133">Transmembrane helix</keyword>
<dbReference type="GO" id="GO:0005886">
    <property type="term" value="C:plasma membrane"/>
    <property type="evidence" value="ECO:0007669"/>
    <property type="project" value="TreeGrafter"/>
</dbReference>
<dbReference type="EMBL" id="PDLN01000004">
    <property type="protein sequence ID" value="RDW87398.1"/>
    <property type="molecule type" value="Genomic_DNA"/>
</dbReference>
<keyword evidence="5 7" id="KW-0472">Membrane</keyword>